<evidence type="ECO:0000313" key="2">
    <source>
        <dbReference type="EMBL" id="ORY21178.1"/>
    </source>
</evidence>
<dbReference type="Proteomes" id="UP000193920">
    <property type="component" value="Unassembled WGS sequence"/>
</dbReference>
<evidence type="ECO:0000313" key="3">
    <source>
        <dbReference type="Proteomes" id="UP000193920"/>
    </source>
</evidence>
<organism evidence="2 3">
    <name type="scientific">Neocallimastix californiae</name>
    <dbReference type="NCBI Taxonomy" id="1754190"/>
    <lineage>
        <taxon>Eukaryota</taxon>
        <taxon>Fungi</taxon>
        <taxon>Fungi incertae sedis</taxon>
        <taxon>Chytridiomycota</taxon>
        <taxon>Chytridiomycota incertae sedis</taxon>
        <taxon>Neocallimastigomycetes</taxon>
        <taxon>Neocallimastigales</taxon>
        <taxon>Neocallimastigaceae</taxon>
        <taxon>Neocallimastix</taxon>
    </lineage>
</organism>
<name>A0A1Y2AF10_9FUNG</name>
<gene>
    <name evidence="2" type="ORF">LY90DRAFT_516245</name>
</gene>
<keyword evidence="3" id="KW-1185">Reference proteome</keyword>
<dbReference type="AlphaFoldDB" id="A0A1Y2AF10"/>
<proteinExistence type="predicted"/>
<feature type="region of interest" description="Disordered" evidence="1">
    <location>
        <begin position="94"/>
        <end position="116"/>
    </location>
</feature>
<accession>A0A1Y2AF10</accession>
<feature type="compositionally biased region" description="Basic and acidic residues" evidence="1">
    <location>
        <begin position="104"/>
        <end position="116"/>
    </location>
</feature>
<dbReference type="EMBL" id="MCOG01000271">
    <property type="protein sequence ID" value="ORY21178.1"/>
    <property type="molecule type" value="Genomic_DNA"/>
</dbReference>
<evidence type="ECO:0000256" key="1">
    <source>
        <dbReference type="SAM" id="MobiDB-lite"/>
    </source>
</evidence>
<protein>
    <submittedName>
        <fullName evidence="2">Uncharacterized protein</fullName>
    </submittedName>
</protein>
<sequence length="164" mass="19713">MNFILSRIQFVEKLKKILIIQNANIHFAKYIEHVYNIKSVDEEEENDDISKKFKKKFEFADYLIEITVIKNYLKKLYKRKLDVNDNNYNFYNDNENQISLNSKDNNKKKDKNIKDDNKKRTKYKLKYEETDDGIDNIINNVYKKVKLKHSNTEEDGNFTGNINL</sequence>
<reference evidence="2 3" key="1">
    <citation type="submission" date="2016-08" db="EMBL/GenBank/DDBJ databases">
        <title>A Parts List for Fungal Cellulosomes Revealed by Comparative Genomics.</title>
        <authorList>
            <consortium name="DOE Joint Genome Institute"/>
            <person name="Haitjema C.H."/>
            <person name="Gilmore S.P."/>
            <person name="Henske J.K."/>
            <person name="Solomon K.V."/>
            <person name="De Groot R."/>
            <person name="Kuo A."/>
            <person name="Mondo S.J."/>
            <person name="Salamov A.A."/>
            <person name="Labutti K."/>
            <person name="Zhao Z."/>
            <person name="Chiniquy J."/>
            <person name="Barry K."/>
            <person name="Brewer H.M."/>
            <person name="Purvine S.O."/>
            <person name="Wright A.T."/>
            <person name="Boxma B."/>
            <person name="Van Alen T."/>
            <person name="Hackstein J.H."/>
            <person name="Baker S.E."/>
            <person name="Grigoriev I.V."/>
            <person name="O'Malley M.A."/>
        </authorList>
    </citation>
    <scope>NUCLEOTIDE SEQUENCE [LARGE SCALE GENOMIC DNA]</scope>
    <source>
        <strain evidence="2 3">G1</strain>
    </source>
</reference>
<comment type="caution">
    <text evidence="2">The sequence shown here is derived from an EMBL/GenBank/DDBJ whole genome shotgun (WGS) entry which is preliminary data.</text>
</comment>
<dbReference type="OrthoDB" id="10657694at2759"/>